<dbReference type="Pfam" id="PF10566">
    <property type="entry name" value="Glyco_hydro_97"/>
    <property type="match status" value="1"/>
</dbReference>
<dbReference type="Gene3D" id="2.60.120.560">
    <property type="entry name" value="Exo-inulinase, domain 1"/>
    <property type="match status" value="1"/>
</dbReference>
<evidence type="ECO:0000259" key="4">
    <source>
        <dbReference type="Pfam" id="PF00754"/>
    </source>
</evidence>
<dbReference type="Pfam" id="PF14509">
    <property type="entry name" value="GH97_C"/>
    <property type="match status" value="1"/>
</dbReference>
<evidence type="ECO:0000259" key="11">
    <source>
        <dbReference type="Pfam" id="PF17451"/>
    </source>
</evidence>
<evidence type="ECO:0000259" key="14">
    <source>
        <dbReference type="Pfam" id="PF21466"/>
    </source>
</evidence>
<evidence type="ECO:0000259" key="12">
    <source>
        <dbReference type="Pfam" id="PF17974"/>
    </source>
</evidence>
<feature type="domain" description="Endo-alpha-N-acetylgalactosaminidase" evidence="12">
    <location>
        <begin position="1171"/>
        <end position="1362"/>
    </location>
</feature>
<dbReference type="GO" id="GO:0030246">
    <property type="term" value="F:carbohydrate binding"/>
    <property type="evidence" value="ECO:0007669"/>
    <property type="project" value="InterPro"/>
</dbReference>
<evidence type="ECO:0000259" key="8">
    <source>
        <dbReference type="Pfam" id="PF14508"/>
    </source>
</evidence>
<dbReference type="STRING" id="1423792.FD09_GL000353"/>
<dbReference type="GO" id="GO:0033926">
    <property type="term" value="F:endo-alpha-N-acetylgalactosaminidase activity"/>
    <property type="evidence" value="ECO:0007669"/>
    <property type="project" value="InterPro"/>
</dbReference>
<sequence>MKRKNYNRLYISLAAMVLIPVAGAVVYHQDVHAADVVATKTDAVAYQSNLQNTANWQSMTSVNGFKASYADGALNLQRLSGTENNTVLVDTASPVLADGEAQYTFKYNDAGAVPTEVGRVGISFRDVQTTKQWAFVGYSNNGNWVVEADHDYSGSGGSSWKDLNIKQQLQPGQTYTLKVRYTGKHLTAWLNDAQIIDGGYAFLPTAAGQVGTRLWYDTKTLSITSFSANSIQSGGEVTPEDPDKIVKVAPISLQTSINQAPTLPATVKGTTADGRTVDVPVTWGTVDPAAYSKAGSFNVTGTAAELPVTATIAVTVPIPTYTGPTIESAAMKVTLSDKYPEVHQYFLKDTGKTFNGTQDELTVVRIDGTDYQPTITYEPQSATQGVYHISIADKVTFDVLATVQDKTFKFKVQNVQEIGAFKLHTLEFPGQNMISVYSSEADASFAGAKMNTATSASTDGATGDTFRKLDTQAPNKTEHYMYGFLNNHDTAAAIWTNAAQDGSGKSENNRITYSTKQTDSGVNTGLGTGPYTLRPLEDNSTPFTGTLIPLPEVAVSFGKDENGDNQVDWQDAAIAYRQIMNEPMGWQDTRRVVAQRIPMNFASQATNPFLDTLDETKRVYNITDGLGQTVLLKGYQSEGHDSAHPDYGAIGARQGGVDDMNTLINDGHEYNASFGVHVNDTETYPEAKAFSEQLADPSKRGWDWLDPSYMIKQRDDAISGNRYNRFKELKSETPNLDFIYVDVWGNQGEAGWESRRLAAEINGLGWEVHNEFPNALEYDSLWNHWSAEKAYGGSSTKGFNSNIVRFIRNNEKDTWVISDNSLLGGAEFEAYEGWVGKTDFASFVDKTYQTDLPTKFLQHYEITNWNAVWDNAKKDYVGAIKLDHGVVVDNSTGTKTITVNGTTVLNDKLTYGQSVGHTISYLLPWDSTDKVGNGIKAGTTDTDGLNFDKLYYWNDAGTTTTWQLLDQFKGASALHIYQLTDQGRIDKGTVAVVNGQVTLNLAAKTAYVLTIAAETPENVTFGTGSHLKDPGFNAKDTLTTNWHVDSGNPIVTKTDMGDYVVQAGAAKMAISQSITDLKKGNWSVYVNTETHNRPVTITVTVGGKTFTKTFKDSTAQNFIQADVNHTVGYQEKNASYMQKARVDFVVPTDGAEATLTISTDAGAANDHTYFDDVRVVTRNTDLTVNKDGESEDKDGNKVVIYQDFEDTQAIGLYPFEKGSAGGVEDPRVHLSERHDKYTQYGWNGNRIDDVLSGNWSLKAHKQGDGLIYQTIPQTVYFAPGKRYKVEFDYQTDGDKQYTPGFVDGEYTPDENLGNAAKFTLFTALRATNGDQSTADLTANHTQHFSGTITGAADGKLGFFIYKADGDTDFILDNFLVTEMNSPVITVQPIKAQAGTDPKTINWMTGVKAVDANGKDYTSQIKVDYSKADFTQPGQYQVFYRISNNAGEVIAENTAVLTLTDKDGNVPAYVTATESGYVLTSPNGQVKTTVAIDQNQQLTYSVVRDGKTFVGSSQMGFTVNGVDYGKNVHFGQPATDYIVNDQISVLGNSATTVNPYVVVSVPVITADGVTYQVNYRLYNDGTAFSYQFNGSGNNKVQETTQFVVPEGTKAWAGYDAEHYANYESLVQQLDLTKAGAAGINPAVALQLTDGSYAALLEGNANATYPGTAFNVVGSNTFQIQTNWSTTTPTVTLNGPFTTPWRIVAVGSSLDDLVNNRIVYSVNPAKNETLFANQDSWVKPGRSTWSWIADGGTKGVTPENMRLYAEEAAKLGFEYNTIDEGWVFWNGGNKTNYDSQLYKDQLTSVANFAKQYGVNSILWSAMNNMTGNMPGMSNINDVSDFLNMAKETGMAGTKIDFWPNESNPANIGLYLNTLQEAAKDQLMVIFHGSAKPTGWDRTYPNEISREGIRGYEQVSYDENSRDPKIPYAPYLYYTTQPFTRFLQGHADFTPETRTAGEIASLVLTDSPIQMIATSPQELLANPAVEMIKSIPTVWDKTVVLPQSEIGKTAIIAKQAGGNWFIGGVANTSNVNVDIDLNQLLGDGTYQLDLWRDTVAADQNGKGGKMVEETRNITKNDHLTLAMLQHGGFIARISKLSLSQYGGVIGKPIVVTAPQGATVKYTVDGSDSLSSATAKAYPTAGLTLKESTNLKVTITDGDGKGTTIAHRFNAINDGDRLREDLTQLINQSQTLNSSEYTPDSYAEVQTAQTNAEKVLADEKATDDAITKAGQDLTAAMNNLILKAAANVLPTTKITDYQGGEPNSAAEALQKAFDGDKTTIWHTNWNGTTMDKMSWGVVFDKAYPVNGFTYLPRQGGSNGIITEYQIVGYTSLDENGKMITLATGKWAGDATLKTINFPTANISALVFVPVHTIGDSPDKFASAAEFQILIERTAPTIEGIKDITIPTGTDVSQYNWLSGITATDTIDGDVTGRIKVDTSTVDTSKAGDYNLIYTATNKVGTLATQTVKVHVVGDEQPGSKQKLTADSITIKVGDNLPKEADFNIVALDKDGNAVTATADVSKVKTDQVGGYPVVITTTDGQTITVQVNVEARATGAQLTADSVTIKIGDPAPTQADFHIVAQDKDGKPVAVEVDLSKVNTAVADDYPVLITTADGQKLTVFVHVTPRGDEGTTVKLTADNVTIKVGDPLPQEADFHIVAQDKDGKPVAVQVDLSKVNPKAAGDYPVVIKAADGKALTVIVHVIANGGGGTVTPPTPVAKTEFTTIDRQVLAVQAGKAPQYQYDAASDSFKVSDQEPSLAIGTEWLTVKKGVTTDGTTYYQVSGVGYVRAEDITNAKITLQKGVVVVTNANGAVARLNTTGNAVQVQTLKPGTAWQYTAVATNPDGTKAYRVADKQWVSIADVRVQNTQITGNNYPVYVQTNDARLYHYDASTGTFTQLERGLKLATGWKSANKAVTADGTTYYRVSTDEWLRGSDVTANAVTGAKGVVTIAVAPSAKTSTDPDGKATTEHHLLNGTYWLYSAVAQNADGTISYLVANNEWVQARDVRDTGRVFTIGSKDAPLVNGQGNPVNRTLKAGTAWKVTGWRFIDGALHYRVSTNGFVRADLGRYE</sequence>
<proteinExistence type="predicted"/>
<dbReference type="SUPFAM" id="SSF49785">
    <property type="entry name" value="Galactose-binding domain-like"/>
    <property type="match status" value="1"/>
</dbReference>
<dbReference type="PATRIC" id="fig|1423792.3.peg.355"/>
<dbReference type="Pfam" id="PF07532">
    <property type="entry name" value="Big_4"/>
    <property type="match status" value="1"/>
</dbReference>
<dbReference type="InterPro" id="IPR025706">
    <property type="entry name" value="Endoa_GalNAc"/>
</dbReference>
<feature type="domain" description="F5/8 type C" evidence="4">
    <location>
        <begin position="2263"/>
        <end position="2382"/>
    </location>
</feature>
<dbReference type="OrthoDB" id="1771364at2"/>
<accession>A0A0R1NEI0</accession>
<dbReference type="InterPro" id="IPR029483">
    <property type="entry name" value="GH97_C"/>
</dbReference>
<evidence type="ECO:0000256" key="2">
    <source>
        <dbReference type="ARBA" id="ARBA00023295"/>
    </source>
</evidence>
<feature type="domain" description="Glycosyl-hydrolase 97 C-terminal oligomerisation" evidence="9">
    <location>
        <begin position="1991"/>
        <end position="2090"/>
    </location>
</feature>
<dbReference type="CDD" id="cd14244">
    <property type="entry name" value="GH_101_like"/>
    <property type="match status" value="1"/>
</dbReference>
<dbReference type="InterPro" id="IPR035364">
    <property type="entry name" value="Beta_sandwich_GH101"/>
</dbReference>
<keyword evidence="1" id="KW-0378">Hydrolase</keyword>
<dbReference type="PANTHER" id="PTHR35803:SF2">
    <property type="entry name" value="RETAINING ALPHA-GALACTOSIDASE"/>
    <property type="match status" value="1"/>
</dbReference>
<dbReference type="Gene3D" id="1.20.1270.70">
    <property type="entry name" value="Designed single chain three-helix bundle"/>
    <property type="match status" value="1"/>
</dbReference>
<dbReference type="RefSeq" id="WP_057817617.1">
    <property type="nucleotide sequence ID" value="NZ_AZEC01000001.1"/>
</dbReference>
<comment type="caution">
    <text evidence="15">The sequence shown here is derived from an EMBL/GenBank/DDBJ whole genome shotgun (WGS) entry which is preliminary data.</text>
</comment>
<dbReference type="InterPro" id="IPR052720">
    <property type="entry name" value="Glycosyl_hydrolase_97"/>
</dbReference>
<keyword evidence="3" id="KW-0732">Signal</keyword>
<dbReference type="InterPro" id="IPR013780">
    <property type="entry name" value="Glyco_hydro_b"/>
</dbReference>
<feature type="chain" id="PRO_5038828507" evidence="3">
    <location>
        <begin position="25"/>
        <end position="3066"/>
    </location>
</feature>
<dbReference type="InterPro" id="IPR032179">
    <property type="entry name" value="Cry22Aa_Ig-like"/>
</dbReference>
<dbReference type="EMBL" id="AZEC01000001">
    <property type="protein sequence ID" value="KRL14696.1"/>
    <property type="molecule type" value="Genomic_DNA"/>
</dbReference>
<evidence type="ECO:0000259" key="5">
    <source>
        <dbReference type="Pfam" id="PF07532"/>
    </source>
</evidence>
<evidence type="ECO:0000259" key="7">
    <source>
        <dbReference type="Pfam" id="PF12905"/>
    </source>
</evidence>
<feature type="domain" description="Glycosyl-hydrolase 97 catalytic" evidence="6">
    <location>
        <begin position="1748"/>
        <end position="1906"/>
    </location>
</feature>
<dbReference type="Gene3D" id="2.60.120.260">
    <property type="entry name" value="Galactose-binding domain-like"/>
    <property type="match status" value="3"/>
</dbReference>
<dbReference type="Pfam" id="PF18080">
    <property type="entry name" value="Gal_mutarotas_3"/>
    <property type="match status" value="1"/>
</dbReference>
<evidence type="ECO:0000256" key="3">
    <source>
        <dbReference type="SAM" id="SignalP"/>
    </source>
</evidence>
<feature type="domain" description="Endo-alpha-N-acetylgalactosaminidase" evidence="14">
    <location>
        <begin position="1028"/>
        <end position="1170"/>
    </location>
</feature>
<dbReference type="Pfam" id="PF14508">
    <property type="entry name" value="GH97_N"/>
    <property type="match status" value="1"/>
</dbReference>
<dbReference type="InterPro" id="IPR040633">
    <property type="entry name" value="Gal_mutarotas_3"/>
</dbReference>
<name>A0A0R1NEI0_9LACO</name>
<dbReference type="InterPro" id="IPR040502">
    <property type="entry name" value="GH101_dom-6"/>
</dbReference>
<dbReference type="Gene3D" id="2.60.40.1180">
    <property type="entry name" value="Golgi alpha-mannosidase II"/>
    <property type="match status" value="1"/>
</dbReference>
<feature type="domain" description="Pesticidal crystal protein Cry22Aa Ig-like" evidence="10">
    <location>
        <begin position="2392"/>
        <end position="2467"/>
    </location>
</feature>
<dbReference type="SUPFAM" id="SSF51445">
    <property type="entry name" value="(Trans)glycosidases"/>
    <property type="match status" value="1"/>
</dbReference>
<keyword evidence="2" id="KW-0326">Glycosidase</keyword>
<dbReference type="Gene3D" id="3.20.20.80">
    <property type="entry name" value="Glycosidases"/>
    <property type="match status" value="1"/>
</dbReference>
<dbReference type="Pfam" id="PF21466">
    <property type="entry name" value="GH101_dom-5"/>
    <property type="match status" value="1"/>
</dbReference>
<feature type="domain" description="Bacterial Ig-like" evidence="5">
    <location>
        <begin position="249"/>
        <end position="304"/>
    </location>
</feature>
<dbReference type="InterPro" id="IPR019563">
    <property type="entry name" value="GH97_catalytic"/>
</dbReference>
<evidence type="ECO:0000259" key="6">
    <source>
        <dbReference type="Pfam" id="PF10566"/>
    </source>
</evidence>
<dbReference type="Pfam" id="PF16403">
    <property type="entry name" value="Bact_surface_Ig-like"/>
    <property type="match status" value="1"/>
</dbReference>
<reference evidence="15 16" key="1">
    <citation type="journal article" date="2015" name="Genome Announc.">
        <title>Expanding the biotechnology potential of lactobacilli through comparative genomics of 213 strains and associated genera.</title>
        <authorList>
            <person name="Sun Z."/>
            <person name="Harris H.M."/>
            <person name="McCann A."/>
            <person name="Guo C."/>
            <person name="Argimon S."/>
            <person name="Zhang W."/>
            <person name="Yang X."/>
            <person name="Jeffery I.B."/>
            <person name="Cooney J.C."/>
            <person name="Kagawa T.F."/>
            <person name="Liu W."/>
            <person name="Song Y."/>
            <person name="Salvetti E."/>
            <person name="Wrobel A."/>
            <person name="Rasinkangas P."/>
            <person name="Parkhill J."/>
            <person name="Rea M.C."/>
            <person name="O'Sullivan O."/>
            <person name="Ritari J."/>
            <person name="Douillard F.P."/>
            <person name="Paul Ross R."/>
            <person name="Yang R."/>
            <person name="Briner A.E."/>
            <person name="Felis G.E."/>
            <person name="de Vos W.M."/>
            <person name="Barrangou R."/>
            <person name="Klaenhammer T.R."/>
            <person name="Caufield P.W."/>
            <person name="Cui Y."/>
            <person name="Zhang H."/>
            <person name="O'Toole P.W."/>
        </authorList>
    </citation>
    <scope>NUCLEOTIDE SEQUENCE [LARGE SCALE GENOMIC DNA]</scope>
    <source>
        <strain evidence="15 16">DSM 12744</strain>
    </source>
</reference>
<evidence type="ECO:0000313" key="16">
    <source>
        <dbReference type="Proteomes" id="UP000051330"/>
    </source>
</evidence>
<feature type="signal peptide" evidence="3">
    <location>
        <begin position="1"/>
        <end position="24"/>
    </location>
</feature>
<dbReference type="InterPro" id="IPR049314">
    <property type="entry name" value="GH101_dom-5"/>
</dbReference>
<evidence type="ECO:0000313" key="15">
    <source>
        <dbReference type="EMBL" id="KRL14696.1"/>
    </source>
</evidence>
<dbReference type="InterPro" id="IPR000421">
    <property type="entry name" value="FA58C"/>
</dbReference>
<dbReference type="Pfam" id="PF17451">
    <property type="entry name" value="Glyco_hyd_101C"/>
    <property type="match status" value="1"/>
</dbReference>
<dbReference type="InterPro" id="IPR013785">
    <property type="entry name" value="Aldolase_TIM"/>
</dbReference>
<dbReference type="Proteomes" id="UP000051330">
    <property type="component" value="Unassembled WGS sequence"/>
</dbReference>
<dbReference type="InterPro" id="IPR011081">
    <property type="entry name" value="Big_4"/>
</dbReference>
<dbReference type="InterPro" id="IPR017853">
    <property type="entry name" value="GH"/>
</dbReference>
<dbReference type="InterPro" id="IPR014718">
    <property type="entry name" value="GH-type_carb-bd"/>
</dbReference>
<feature type="domain" description="Galactose mutarotase-like fold" evidence="13">
    <location>
        <begin position="326"/>
        <end position="569"/>
    </location>
</feature>
<evidence type="ECO:0000259" key="9">
    <source>
        <dbReference type="Pfam" id="PF14509"/>
    </source>
</evidence>
<dbReference type="Gene3D" id="2.60.40.10">
    <property type="entry name" value="Immunoglobulins"/>
    <property type="match status" value="3"/>
</dbReference>
<dbReference type="InterPro" id="IPR029486">
    <property type="entry name" value="GH97_N"/>
</dbReference>
<dbReference type="Pfam" id="PF17974">
    <property type="entry name" value="GalBD_like"/>
    <property type="match status" value="1"/>
</dbReference>
<evidence type="ECO:0000259" key="10">
    <source>
        <dbReference type="Pfam" id="PF16403"/>
    </source>
</evidence>
<organism evidence="15 16">
    <name type="scientific">Schleiferilactobacillus perolens DSM 12744</name>
    <dbReference type="NCBI Taxonomy" id="1423792"/>
    <lineage>
        <taxon>Bacteria</taxon>
        <taxon>Bacillati</taxon>
        <taxon>Bacillota</taxon>
        <taxon>Bacilli</taxon>
        <taxon>Lactobacillales</taxon>
        <taxon>Lactobacillaceae</taxon>
        <taxon>Schleiferilactobacillus</taxon>
    </lineage>
</organism>
<dbReference type="InterPro" id="IPR008979">
    <property type="entry name" value="Galactose-bd-like_sf"/>
</dbReference>
<dbReference type="PANTHER" id="PTHR35803">
    <property type="entry name" value="GLUCAN 1,4-ALPHA-GLUCOSIDASE SUSB-RELATED"/>
    <property type="match status" value="1"/>
</dbReference>
<gene>
    <name evidence="15" type="ORF">FD09_GL000353</name>
</gene>
<feature type="domain" description="Glycosyl hydrolase 101 beta-sandwich" evidence="11">
    <location>
        <begin position="851"/>
        <end position="984"/>
    </location>
</feature>
<dbReference type="Gene3D" id="3.20.20.70">
    <property type="entry name" value="Aldolase class I"/>
    <property type="match status" value="1"/>
</dbReference>
<dbReference type="InterPro" id="IPR013783">
    <property type="entry name" value="Ig-like_fold"/>
</dbReference>
<dbReference type="Pfam" id="PF00754">
    <property type="entry name" value="F5_F8_type_C"/>
    <property type="match status" value="1"/>
</dbReference>
<evidence type="ECO:0000256" key="1">
    <source>
        <dbReference type="ARBA" id="ARBA00022801"/>
    </source>
</evidence>
<protein>
    <submittedName>
        <fullName evidence="15">Uncharacterized protein</fullName>
    </submittedName>
</protein>
<evidence type="ECO:0000259" key="13">
    <source>
        <dbReference type="Pfam" id="PF18080"/>
    </source>
</evidence>
<feature type="domain" description="Glycosyl-hydrolase 97 N-terminal" evidence="8">
    <location>
        <begin position="1478"/>
        <end position="1721"/>
    </location>
</feature>
<dbReference type="Pfam" id="PF12905">
    <property type="entry name" value="Glyco_hydro_101"/>
    <property type="match status" value="1"/>
</dbReference>
<keyword evidence="16" id="KW-1185">Reference proteome</keyword>
<dbReference type="Gene3D" id="2.70.98.10">
    <property type="match status" value="2"/>
</dbReference>
<feature type="domain" description="Endo-alpha-N-acetylgalactosaminidase" evidence="7">
    <location>
        <begin position="570"/>
        <end position="843"/>
    </location>
</feature>